<keyword evidence="7 21" id="KW-0378">Hydrolase</keyword>
<keyword evidence="5" id="KW-0547">Nucleotide-binding</keyword>
<dbReference type="GO" id="GO:0043590">
    <property type="term" value="C:bacterial nucleoid"/>
    <property type="evidence" value="ECO:0007669"/>
    <property type="project" value="TreeGrafter"/>
</dbReference>
<evidence type="ECO:0000256" key="8">
    <source>
        <dbReference type="ARBA" id="ARBA00022806"/>
    </source>
</evidence>
<dbReference type="GO" id="GO:0005524">
    <property type="term" value="F:ATP binding"/>
    <property type="evidence" value="ECO:0007669"/>
    <property type="project" value="UniProtKB-KW"/>
</dbReference>
<dbReference type="Pfam" id="PF16124">
    <property type="entry name" value="RecQ_Zn_bind"/>
    <property type="match status" value="1"/>
</dbReference>
<evidence type="ECO:0000256" key="5">
    <source>
        <dbReference type="ARBA" id="ARBA00022741"/>
    </source>
</evidence>
<name>A0AAF0CMV7_9BACT</name>
<accession>A0AAF0CMV7</accession>
<dbReference type="InterPro" id="IPR018982">
    <property type="entry name" value="RQC_domain"/>
</dbReference>
<keyword evidence="8 21" id="KW-0347">Helicase</keyword>
<evidence type="ECO:0000313" key="21">
    <source>
        <dbReference type="EMBL" id="WED63605.1"/>
    </source>
</evidence>
<evidence type="ECO:0000256" key="11">
    <source>
        <dbReference type="ARBA" id="ARBA00023125"/>
    </source>
</evidence>
<dbReference type="FunFam" id="3.40.50.300:FF:000296">
    <property type="entry name" value="ATP-dependent DNA helicase RecQ"/>
    <property type="match status" value="1"/>
</dbReference>
<dbReference type="SUPFAM" id="SSF52540">
    <property type="entry name" value="P-loop containing nucleoside triphosphate hydrolases"/>
    <property type="match status" value="1"/>
</dbReference>
<dbReference type="GO" id="GO:0005737">
    <property type="term" value="C:cytoplasm"/>
    <property type="evidence" value="ECO:0007669"/>
    <property type="project" value="TreeGrafter"/>
</dbReference>
<feature type="domain" description="Helicase ATP-binding" evidence="19">
    <location>
        <begin position="25"/>
        <end position="195"/>
    </location>
</feature>
<dbReference type="Pfam" id="PF00270">
    <property type="entry name" value="DEAD"/>
    <property type="match status" value="1"/>
</dbReference>
<evidence type="ECO:0000256" key="3">
    <source>
        <dbReference type="ARBA" id="ARBA00005446"/>
    </source>
</evidence>
<keyword evidence="11" id="KW-0238">DNA-binding</keyword>
<dbReference type="Proteomes" id="UP001218638">
    <property type="component" value="Chromosome"/>
</dbReference>
<evidence type="ECO:0000256" key="10">
    <source>
        <dbReference type="ARBA" id="ARBA00022840"/>
    </source>
</evidence>
<dbReference type="CDD" id="cd18794">
    <property type="entry name" value="SF2_C_RecQ"/>
    <property type="match status" value="1"/>
</dbReference>
<keyword evidence="9" id="KW-0862">Zinc</keyword>
<dbReference type="GO" id="GO:0009378">
    <property type="term" value="F:four-way junction helicase activity"/>
    <property type="evidence" value="ECO:0007669"/>
    <property type="project" value="TreeGrafter"/>
</dbReference>
<evidence type="ECO:0000259" key="19">
    <source>
        <dbReference type="PROSITE" id="PS51192"/>
    </source>
</evidence>
<dbReference type="InterPro" id="IPR010997">
    <property type="entry name" value="HRDC-like_sf"/>
</dbReference>
<dbReference type="KEGG" id="slom:PXH66_14810"/>
<evidence type="ECO:0000256" key="14">
    <source>
        <dbReference type="ARBA" id="ARBA00023235"/>
    </source>
</evidence>
<dbReference type="PROSITE" id="PS50206">
    <property type="entry name" value="RHODANESE_3"/>
    <property type="match status" value="1"/>
</dbReference>
<dbReference type="SUPFAM" id="SSF46785">
    <property type="entry name" value="Winged helix' DNA-binding domain"/>
    <property type="match status" value="1"/>
</dbReference>
<dbReference type="FunFam" id="3.40.50.300:FF:000156">
    <property type="entry name" value="ATP-dependent DNA helicase recQ"/>
    <property type="match status" value="1"/>
</dbReference>
<dbReference type="GO" id="GO:0006310">
    <property type="term" value="P:DNA recombination"/>
    <property type="evidence" value="ECO:0007669"/>
    <property type="project" value="UniProtKB-UniRule"/>
</dbReference>
<dbReference type="GO" id="GO:0003677">
    <property type="term" value="F:DNA binding"/>
    <property type="evidence" value="ECO:0007669"/>
    <property type="project" value="UniProtKB-KW"/>
</dbReference>
<evidence type="ECO:0000256" key="9">
    <source>
        <dbReference type="ARBA" id="ARBA00022833"/>
    </source>
</evidence>
<evidence type="ECO:0000259" key="17">
    <source>
        <dbReference type="PROSITE" id="PS50206"/>
    </source>
</evidence>
<keyword evidence="22" id="KW-1185">Reference proteome</keyword>
<proteinExistence type="inferred from homology"/>
<evidence type="ECO:0000256" key="2">
    <source>
        <dbReference type="ARBA" id="ARBA00001947"/>
    </source>
</evidence>
<dbReference type="SMART" id="SM00341">
    <property type="entry name" value="HRDC"/>
    <property type="match status" value="1"/>
</dbReference>
<dbReference type="PROSITE" id="PS50967">
    <property type="entry name" value="HRDC"/>
    <property type="match status" value="1"/>
</dbReference>
<comment type="catalytic activity">
    <reaction evidence="15">
        <text>Couples ATP hydrolysis with the unwinding of duplex DNA by translocating in the 3'-5' direction.</text>
        <dbReference type="EC" id="5.6.2.4"/>
    </reaction>
</comment>
<organism evidence="21 22">
    <name type="scientific">Synoicihabitans lomoniglobus</name>
    <dbReference type="NCBI Taxonomy" id="2909285"/>
    <lineage>
        <taxon>Bacteria</taxon>
        <taxon>Pseudomonadati</taxon>
        <taxon>Verrucomicrobiota</taxon>
        <taxon>Opitutia</taxon>
        <taxon>Opitutales</taxon>
        <taxon>Opitutaceae</taxon>
        <taxon>Synoicihabitans</taxon>
    </lineage>
</organism>
<dbReference type="InterPro" id="IPR027417">
    <property type="entry name" value="P-loop_NTPase"/>
</dbReference>
<dbReference type="InterPro" id="IPR044876">
    <property type="entry name" value="HRDC_dom_sf"/>
</dbReference>
<dbReference type="InterPro" id="IPR014001">
    <property type="entry name" value="Helicase_ATP-bd"/>
</dbReference>
<dbReference type="InterPro" id="IPR001763">
    <property type="entry name" value="Rhodanese-like_dom"/>
</dbReference>
<keyword evidence="12" id="KW-0233">DNA recombination</keyword>
<dbReference type="PROSITE" id="PS51194">
    <property type="entry name" value="HELICASE_CTER"/>
    <property type="match status" value="1"/>
</dbReference>
<dbReference type="Gene3D" id="1.10.10.10">
    <property type="entry name" value="Winged helix-like DNA-binding domain superfamily/Winged helix DNA-binding domain"/>
    <property type="match status" value="1"/>
</dbReference>
<dbReference type="GO" id="GO:0006281">
    <property type="term" value="P:DNA repair"/>
    <property type="evidence" value="ECO:0007669"/>
    <property type="project" value="UniProtKB-KW"/>
</dbReference>
<dbReference type="EC" id="5.6.2.4" evidence="16"/>
<dbReference type="NCBIfam" id="TIGR01389">
    <property type="entry name" value="recQ"/>
    <property type="match status" value="1"/>
</dbReference>
<evidence type="ECO:0000256" key="6">
    <source>
        <dbReference type="ARBA" id="ARBA00022763"/>
    </source>
</evidence>
<comment type="similarity">
    <text evidence="3">Belongs to the helicase family. RecQ subfamily.</text>
</comment>
<gene>
    <name evidence="21" type="primary">recQ</name>
    <name evidence="21" type="ORF">PXH66_14810</name>
</gene>
<dbReference type="SMART" id="SM00956">
    <property type="entry name" value="RQC"/>
    <property type="match status" value="1"/>
</dbReference>
<evidence type="ECO:0000256" key="16">
    <source>
        <dbReference type="NCBIfam" id="TIGR01389"/>
    </source>
</evidence>
<dbReference type="GO" id="GO:0046872">
    <property type="term" value="F:metal ion binding"/>
    <property type="evidence" value="ECO:0007669"/>
    <property type="project" value="UniProtKB-KW"/>
</dbReference>
<comment type="cofactor">
    <cofactor evidence="2">
        <name>Zn(2+)</name>
        <dbReference type="ChEBI" id="CHEBI:29105"/>
    </cofactor>
</comment>
<evidence type="ECO:0000259" key="20">
    <source>
        <dbReference type="PROSITE" id="PS51194"/>
    </source>
</evidence>
<dbReference type="PANTHER" id="PTHR13710:SF105">
    <property type="entry name" value="ATP-DEPENDENT DNA HELICASE Q1"/>
    <property type="match status" value="1"/>
</dbReference>
<dbReference type="PANTHER" id="PTHR13710">
    <property type="entry name" value="DNA HELICASE RECQ FAMILY MEMBER"/>
    <property type="match status" value="1"/>
</dbReference>
<dbReference type="Gene3D" id="1.10.150.80">
    <property type="entry name" value="HRDC domain"/>
    <property type="match status" value="1"/>
</dbReference>
<evidence type="ECO:0000256" key="12">
    <source>
        <dbReference type="ARBA" id="ARBA00023172"/>
    </source>
</evidence>
<keyword evidence="10" id="KW-0067">ATP-binding</keyword>
<dbReference type="GO" id="GO:0030894">
    <property type="term" value="C:replisome"/>
    <property type="evidence" value="ECO:0007669"/>
    <property type="project" value="TreeGrafter"/>
</dbReference>
<dbReference type="InterPro" id="IPR036390">
    <property type="entry name" value="WH_DNA-bd_sf"/>
</dbReference>
<dbReference type="SMART" id="SM00487">
    <property type="entry name" value="DEXDc"/>
    <property type="match status" value="1"/>
</dbReference>
<dbReference type="RefSeq" id="WP_330929813.1">
    <property type="nucleotide sequence ID" value="NZ_CP119075.1"/>
</dbReference>
<evidence type="ECO:0000256" key="7">
    <source>
        <dbReference type="ARBA" id="ARBA00022801"/>
    </source>
</evidence>
<dbReference type="Gene3D" id="3.40.50.300">
    <property type="entry name" value="P-loop containing nucleotide triphosphate hydrolases"/>
    <property type="match status" value="2"/>
</dbReference>
<dbReference type="GO" id="GO:0009432">
    <property type="term" value="P:SOS response"/>
    <property type="evidence" value="ECO:0007669"/>
    <property type="project" value="UniProtKB-UniRule"/>
</dbReference>
<evidence type="ECO:0000259" key="18">
    <source>
        <dbReference type="PROSITE" id="PS50967"/>
    </source>
</evidence>
<dbReference type="Pfam" id="PF09382">
    <property type="entry name" value="RQC"/>
    <property type="match status" value="1"/>
</dbReference>
<keyword evidence="13" id="KW-0234">DNA repair</keyword>
<sequence>MPELLDTLRTTFGYDHFRPLQREIIEAHLASRDVFALLPTGGGKSMCFQLPALVRADRGLTVVVSPLIALMKDQVDQLQAAGVAATYLNSSLSSAEARSRMAGLHRGEFRLLYVAPERLMLDNWQQNLTGWNVAAIAIDEAHCVSEWGHDFRPEYRQLSELRDILPEVPFMALTATATERVREDIVSHLQLKEPAVFVASFNRPNLTYKVLPKNGPARQIMDFVKSRPDDSGIVYCASRAAAERCAEALAARGFAAKPYHAGLPAHERAENQEAFLRDDVRIICATIAFGMGINKPNVRWVIHYDLPKNIEGYYQETGRAGRDGLPGDCLLLFSAGDAAKQTHFIDEITDEHERSVARSQLRQIMHYAESAGCRRSELLGYFGESFTIDGCSGCDNCLEPRETYDGTIVAQKFLSCVYRVRRASQFGCGANHVIEVLTGADTDKIRRWGHDRVTTYGIGTELSRPQWAAVFRELLRLGFLMQTEGQYPTVELTQEGVDILRARTPITLTKPMITPKAARVRRKREGEIACDEILFDRLRQQRKRLADERGVPAYVIFGDATLRQMAREYPENPDAMHDIFGMGAKKHAEFAETFAGIIADYLRENSRMTFND</sequence>
<dbReference type="GO" id="GO:0006260">
    <property type="term" value="P:DNA replication"/>
    <property type="evidence" value="ECO:0007669"/>
    <property type="project" value="InterPro"/>
</dbReference>
<keyword evidence="6" id="KW-0227">DNA damage</keyword>
<evidence type="ECO:0000313" key="22">
    <source>
        <dbReference type="Proteomes" id="UP001218638"/>
    </source>
</evidence>
<keyword evidence="14" id="KW-0413">Isomerase</keyword>
<dbReference type="AlphaFoldDB" id="A0AAF0CMV7"/>
<dbReference type="InterPro" id="IPR036388">
    <property type="entry name" value="WH-like_DNA-bd_sf"/>
</dbReference>
<protein>
    <recommendedName>
        <fullName evidence="16">DNA helicase RecQ</fullName>
        <ecNumber evidence="16">5.6.2.4</ecNumber>
    </recommendedName>
</protein>
<evidence type="ECO:0000256" key="13">
    <source>
        <dbReference type="ARBA" id="ARBA00023204"/>
    </source>
</evidence>
<feature type="domain" description="Rhodanese" evidence="17">
    <location>
        <begin position="218"/>
        <end position="271"/>
    </location>
</feature>
<dbReference type="CDD" id="cd17920">
    <property type="entry name" value="DEXHc_RecQ"/>
    <property type="match status" value="1"/>
</dbReference>
<dbReference type="InterPro" id="IPR002121">
    <property type="entry name" value="HRDC_dom"/>
</dbReference>
<dbReference type="SMART" id="SM00490">
    <property type="entry name" value="HELICc"/>
    <property type="match status" value="1"/>
</dbReference>
<comment type="cofactor">
    <cofactor evidence="1">
        <name>Mg(2+)</name>
        <dbReference type="ChEBI" id="CHEBI:18420"/>
    </cofactor>
</comment>
<evidence type="ECO:0000256" key="4">
    <source>
        <dbReference type="ARBA" id="ARBA00022723"/>
    </source>
</evidence>
<dbReference type="GO" id="GO:0016787">
    <property type="term" value="F:hydrolase activity"/>
    <property type="evidence" value="ECO:0007669"/>
    <property type="project" value="UniProtKB-KW"/>
</dbReference>
<evidence type="ECO:0000256" key="1">
    <source>
        <dbReference type="ARBA" id="ARBA00001946"/>
    </source>
</evidence>
<feature type="domain" description="Helicase C-terminal" evidence="20">
    <location>
        <begin position="216"/>
        <end position="365"/>
    </location>
</feature>
<dbReference type="PROSITE" id="PS51192">
    <property type="entry name" value="HELICASE_ATP_BIND_1"/>
    <property type="match status" value="1"/>
</dbReference>
<dbReference type="Pfam" id="PF00570">
    <property type="entry name" value="HRDC"/>
    <property type="match status" value="1"/>
</dbReference>
<dbReference type="InterPro" id="IPR001650">
    <property type="entry name" value="Helicase_C-like"/>
</dbReference>
<keyword evidence="4" id="KW-0479">Metal-binding</keyword>
<reference evidence="21" key="1">
    <citation type="submission" date="2023-03" db="EMBL/GenBank/DDBJ databases">
        <title>Lomoglobus Profundus gen. nov., sp. nov., a novel member of the phylum Verrucomicrobia, isolated from deep-marine sediment of South China Sea.</title>
        <authorList>
            <person name="Ahmad T."/>
            <person name="Ishaq S.E."/>
            <person name="Wang F."/>
        </authorList>
    </citation>
    <scope>NUCLEOTIDE SEQUENCE</scope>
    <source>
        <strain evidence="21">LMO-M01</strain>
    </source>
</reference>
<dbReference type="InterPro" id="IPR004589">
    <property type="entry name" value="DNA_helicase_ATP-dep_RecQ"/>
</dbReference>
<dbReference type="EMBL" id="CP119075">
    <property type="protein sequence ID" value="WED63605.1"/>
    <property type="molecule type" value="Genomic_DNA"/>
</dbReference>
<dbReference type="GO" id="GO:0043138">
    <property type="term" value="F:3'-5' DNA helicase activity"/>
    <property type="evidence" value="ECO:0007669"/>
    <property type="project" value="UniProtKB-EC"/>
</dbReference>
<evidence type="ECO:0000256" key="15">
    <source>
        <dbReference type="ARBA" id="ARBA00034617"/>
    </source>
</evidence>
<dbReference type="InterPro" id="IPR032284">
    <property type="entry name" value="RecQ_Zn-bd"/>
</dbReference>
<dbReference type="SUPFAM" id="SSF47819">
    <property type="entry name" value="HRDC-like"/>
    <property type="match status" value="1"/>
</dbReference>
<feature type="domain" description="HRDC" evidence="18">
    <location>
        <begin position="528"/>
        <end position="608"/>
    </location>
</feature>
<dbReference type="NCBIfam" id="TIGR00614">
    <property type="entry name" value="recQ_fam"/>
    <property type="match status" value="1"/>
</dbReference>
<dbReference type="InterPro" id="IPR006293">
    <property type="entry name" value="DNA_helicase_ATP-dep_RecQ_bac"/>
</dbReference>
<dbReference type="Pfam" id="PF00271">
    <property type="entry name" value="Helicase_C"/>
    <property type="match status" value="1"/>
</dbReference>
<dbReference type="InterPro" id="IPR011545">
    <property type="entry name" value="DEAD/DEAH_box_helicase_dom"/>
</dbReference>